<dbReference type="GeneID" id="105843531"/>
<reference evidence="3" key="1">
    <citation type="submission" date="2025-08" db="UniProtKB">
        <authorList>
            <consortium name="RefSeq"/>
        </authorList>
    </citation>
    <scope>IDENTIFICATION</scope>
</reference>
<evidence type="ECO:0000256" key="1">
    <source>
        <dbReference type="SAM" id="MobiDB-lite"/>
    </source>
</evidence>
<keyword evidence="2" id="KW-1185">Reference proteome</keyword>
<organism evidence="2 3">
    <name type="scientific">Hydra vulgaris</name>
    <name type="common">Hydra</name>
    <name type="synonym">Hydra attenuata</name>
    <dbReference type="NCBI Taxonomy" id="6087"/>
    <lineage>
        <taxon>Eukaryota</taxon>
        <taxon>Metazoa</taxon>
        <taxon>Cnidaria</taxon>
        <taxon>Hydrozoa</taxon>
        <taxon>Hydroidolina</taxon>
        <taxon>Anthoathecata</taxon>
        <taxon>Aplanulata</taxon>
        <taxon>Hydridae</taxon>
        <taxon>Hydra</taxon>
    </lineage>
</organism>
<name>A0ABM4BSM3_HYDVU</name>
<feature type="compositionally biased region" description="Low complexity" evidence="1">
    <location>
        <begin position="763"/>
        <end position="775"/>
    </location>
</feature>
<sequence length="885" mass="103386">MFDNLVEFIINQNKINIEKSTSDTRVNYNEDNLVVKNLSKFCEIFDILTLKQYQKRIVNLSDCPEFGRRIGCHLTCTFDKKKKKDEQKFLHHNGIQTMELGVSKTSFQANEFIRSESDTQNEVSCKSALRYKSVRDTFRLDIFRNRKSSCHSNLFVYELPMFQQITKELCWNYDVGYSGYYPMQQHKLFVSELIKNSVLSHNLQKCSLSILPICFCGNYFAEPLFKVGSLILQSSNVGKEHLSNYQALLKHYVWEQFRPELALNIAMNYLENDSNFLEAYQFLTEYISSKPYRENPYFNILYGQLEYCMWKKTNNDTKKACTLIKYEWDDEECDSEPVESISSQFHRQRALLHLSLVEDRLGTWDLILPKYIELNKDNMVTILQKHLKNNPDNPVSYWYLAAVLKDIESEELWDVLKEFSAIDVTSDLIKELIIHYQENEKHEEVFKLVIERLDHNSCTNSLFDWEMLHWVVLHRKEVVCNYISSYPCWVSFHFSYLWNNKNQDILKPVLQLKILIANTLQIGNDWLSLYNNSQRKTSSSLEKFSDPCLVNVLLKYPEEEIFNDLDISSPEITDWSDSSVECLNSDKIKKYRKKAVKRQYNYKNIKSSVLTTNNSSSDRELFYKKSILCGSKDKEQTSFLLGEKAKYIEIRKNGRKRKFNLLYQPPSNEINQKSTNTCLSTELCYESGNPQLGSPQKNSNKKTLTNINIISKKLKFTSVDSVTPNKRIKLDSDGLITPNLKISTSNENMQTAQKNTSYRRESISSLSDSSDSSWNSDREINQIKMSVMKNIQNDTKKFTAKIIKSKKKSSSSESSWDSDKELQKIKTTRNKNTKRSINDSKKPTDKTIVTPLRSLSWENKVYKEFSNISSLDKGSKIKERDKEIP</sequence>
<accession>A0ABM4BSM3</accession>
<feature type="compositionally biased region" description="Basic and acidic residues" evidence="1">
    <location>
        <begin position="836"/>
        <end position="845"/>
    </location>
</feature>
<proteinExistence type="predicted"/>
<evidence type="ECO:0000313" key="2">
    <source>
        <dbReference type="Proteomes" id="UP001652625"/>
    </source>
</evidence>
<dbReference type="Proteomes" id="UP001652625">
    <property type="component" value="Chromosome 04"/>
</dbReference>
<protein>
    <submittedName>
        <fullName evidence="3">Uncharacterized protein LOC105843531 isoform X2</fullName>
    </submittedName>
</protein>
<feature type="compositionally biased region" description="Polar residues" evidence="1">
    <location>
        <begin position="740"/>
        <end position="756"/>
    </location>
</feature>
<evidence type="ECO:0000313" key="3">
    <source>
        <dbReference type="RefSeq" id="XP_065652160.1"/>
    </source>
</evidence>
<gene>
    <name evidence="3" type="primary">LOC105843531</name>
</gene>
<feature type="region of interest" description="Disordered" evidence="1">
    <location>
        <begin position="740"/>
        <end position="776"/>
    </location>
</feature>
<feature type="region of interest" description="Disordered" evidence="1">
    <location>
        <begin position="809"/>
        <end position="850"/>
    </location>
</feature>
<dbReference type="RefSeq" id="XP_065652160.1">
    <property type="nucleotide sequence ID" value="XM_065796088.1"/>
</dbReference>